<evidence type="ECO:0000313" key="2">
    <source>
        <dbReference type="Proteomes" id="UP000623467"/>
    </source>
</evidence>
<organism evidence="1 2">
    <name type="scientific">Mycena sanguinolenta</name>
    <dbReference type="NCBI Taxonomy" id="230812"/>
    <lineage>
        <taxon>Eukaryota</taxon>
        <taxon>Fungi</taxon>
        <taxon>Dikarya</taxon>
        <taxon>Basidiomycota</taxon>
        <taxon>Agaricomycotina</taxon>
        <taxon>Agaricomycetes</taxon>
        <taxon>Agaricomycetidae</taxon>
        <taxon>Agaricales</taxon>
        <taxon>Marasmiineae</taxon>
        <taxon>Mycenaceae</taxon>
        <taxon>Mycena</taxon>
    </lineage>
</organism>
<reference evidence="1" key="1">
    <citation type="submission" date="2020-05" db="EMBL/GenBank/DDBJ databases">
        <title>Mycena genomes resolve the evolution of fungal bioluminescence.</title>
        <authorList>
            <person name="Tsai I.J."/>
        </authorList>
    </citation>
    <scope>NUCLEOTIDE SEQUENCE</scope>
    <source>
        <strain evidence="1">160909Yilan</strain>
    </source>
</reference>
<dbReference type="InterPro" id="IPR042266">
    <property type="entry name" value="PPPDE_sf"/>
</dbReference>
<gene>
    <name evidence="1" type="ORF">MSAN_01638700</name>
</gene>
<accession>A0A8H6XYQ3</accession>
<evidence type="ECO:0000313" key="1">
    <source>
        <dbReference type="EMBL" id="KAF7350775.1"/>
    </source>
</evidence>
<proteinExistence type="predicted"/>
<dbReference type="EMBL" id="JACAZH010000014">
    <property type="protein sequence ID" value="KAF7350775.1"/>
    <property type="molecule type" value="Genomic_DNA"/>
</dbReference>
<dbReference type="Gene3D" id="3.90.1720.30">
    <property type="entry name" value="PPPDE domains"/>
    <property type="match status" value="1"/>
</dbReference>
<comment type="caution">
    <text evidence="1">The sequence shown here is derived from an EMBL/GenBank/DDBJ whole genome shotgun (WGS) entry which is preliminary data.</text>
</comment>
<dbReference type="AlphaFoldDB" id="A0A8H6XYQ3"/>
<dbReference type="Proteomes" id="UP000623467">
    <property type="component" value="Unassembled WGS sequence"/>
</dbReference>
<keyword evidence="2" id="KW-1185">Reference proteome</keyword>
<name>A0A8H6XYQ3_9AGAR</name>
<sequence>MTNLRSIYLLCEPLPHKRLRVAHGSSHTSGSGASAAVISHWSIIISAETKGSFDRYELFQHHGQILVDHCGGGKRSRYMRKNGGVEVHDLGYLQQDKQDLRDHSPLGNTNKSHADIVAIIQDNPIIKQIWEGEYNLVTNNCQNFVVQILKLIAFEPPPQYYSILLKQQGTVISKLWSYREVSREPPAHFGNSRKRIGSYRFKGTVTQQKINNAQQDEFCPDNIRVAQWYPFSETALFSDVFDLSDGYCVTRDEEAWYILAGKMLEDVSHLTVKLEPDNVIRGE</sequence>
<protein>
    <submittedName>
        <fullName evidence="1">Uncharacterized protein</fullName>
    </submittedName>
</protein>
<dbReference type="OrthoDB" id="10347236at2759"/>